<feature type="compositionally biased region" description="Basic and acidic residues" evidence="9">
    <location>
        <begin position="24"/>
        <end position="57"/>
    </location>
</feature>
<name>A0A9P4M2A5_9PEZI</name>
<feature type="transmembrane region" description="Helical" evidence="10">
    <location>
        <begin position="122"/>
        <end position="146"/>
    </location>
</feature>
<evidence type="ECO:0000256" key="2">
    <source>
        <dbReference type="ARBA" id="ARBA00008335"/>
    </source>
</evidence>
<evidence type="ECO:0000256" key="8">
    <source>
        <dbReference type="ARBA" id="ARBA00039330"/>
    </source>
</evidence>
<gene>
    <name evidence="11" type="ORF">NA57DRAFT_60496</name>
</gene>
<dbReference type="AlphaFoldDB" id="A0A9P4M2A5"/>
<feature type="transmembrane region" description="Helical" evidence="10">
    <location>
        <begin position="222"/>
        <end position="242"/>
    </location>
</feature>
<feature type="transmembrane region" description="Helical" evidence="10">
    <location>
        <begin position="262"/>
        <end position="285"/>
    </location>
</feature>
<dbReference type="Proteomes" id="UP000799772">
    <property type="component" value="Unassembled WGS sequence"/>
</dbReference>
<dbReference type="PANTHER" id="PTHR21576:SF45">
    <property type="entry name" value="TRANSPORTER MCH1-RELATED"/>
    <property type="match status" value="1"/>
</dbReference>
<accession>A0A9P4M2A5</accession>
<evidence type="ECO:0000256" key="7">
    <source>
        <dbReference type="ARBA" id="ARBA00023136"/>
    </source>
</evidence>
<proteinExistence type="inferred from homology"/>
<comment type="subcellular location">
    <subcellularLocation>
        <location evidence="1">Vacuole membrane</location>
        <topology evidence="1">Multi-pass membrane protein</topology>
    </subcellularLocation>
</comment>
<reference evidence="11" key="1">
    <citation type="journal article" date="2020" name="Stud. Mycol.">
        <title>101 Dothideomycetes genomes: a test case for predicting lifestyles and emergence of pathogens.</title>
        <authorList>
            <person name="Haridas S."/>
            <person name="Albert R."/>
            <person name="Binder M."/>
            <person name="Bloem J."/>
            <person name="Labutti K."/>
            <person name="Salamov A."/>
            <person name="Andreopoulos B."/>
            <person name="Baker S."/>
            <person name="Barry K."/>
            <person name="Bills G."/>
            <person name="Bluhm B."/>
            <person name="Cannon C."/>
            <person name="Castanera R."/>
            <person name="Culley D."/>
            <person name="Daum C."/>
            <person name="Ezra D."/>
            <person name="Gonzalez J."/>
            <person name="Henrissat B."/>
            <person name="Kuo A."/>
            <person name="Liang C."/>
            <person name="Lipzen A."/>
            <person name="Lutzoni F."/>
            <person name="Magnuson J."/>
            <person name="Mondo S."/>
            <person name="Nolan M."/>
            <person name="Ohm R."/>
            <person name="Pangilinan J."/>
            <person name="Park H.-J."/>
            <person name="Ramirez L."/>
            <person name="Alfaro M."/>
            <person name="Sun H."/>
            <person name="Tritt A."/>
            <person name="Yoshinaga Y."/>
            <person name="Zwiers L.-H."/>
            <person name="Turgeon B."/>
            <person name="Goodwin S."/>
            <person name="Spatafora J."/>
            <person name="Crous P."/>
            <person name="Grigoriev I."/>
        </authorList>
    </citation>
    <scope>NUCLEOTIDE SEQUENCE</scope>
    <source>
        <strain evidence="11">CBS 133067</strain>
    </source>
</reference>
<comment type="caution">
    <text evidence="11">The sequence shown here is derived from an EMBL/GenBank/DDBJ whole genome shotgun (WGS) entry which is preliminary data.</text>
</comment>
<evidence type="ECO:0000313" key="12">
    <source>
        <dbReference type="Proteomes" id="UP000799772"/>
    </source>
</evidence>
<dbReference type="EMBL" id="ML978134">
    <property type="protein sequence ID" value="KAF2094453.1"/>
    <property type="molecule type" value="Genomic_DNA"/>
</dbReference>
<feature type="transmembrane region" description="Helical" evidence="10">
    <location>
        <begin position="511"/>
        <end position="534"/>
    </location>
</feature>
<evidence type="ECO:0000256" key="9">
    <source>
        <dbReference type="SAM" id="MobiDB-lite"/>
    </source>
</evidence>
<protein>
    <recommendedName>
        <fullName evidence="8">Probable transporter MCH1</fullName>
    </recommendedName>
</protein>
<organism evidence="11 12">
    <name type="scientific">Rhizodiscina lignyota</name>
    <dbReference type="NCBI Taxonomy" id="1504668"/>
    <lineage>
        <taxon>Eukaryota</taxon>
        <taxon>Fungi</taxon>
        <taxon>Dikarya</taxon>
        <taxon>Ascomycota</taxon>
        <taxon>Pezizomycotina</taxon>
        <taxon>Dothideomycetes</taxon>
        <taxon>Pleosporomycetidae</taxon>
        <taxon>Aulographales</taxon>
        <taxon>Rhizodiscinaceae</taxon>
        <taxon>Rhizodiscina</taxon>
    </lineage>
</organism>
<feature type="compositionally biased region" description="Low complexity" evidence="9">
    <location>
        <begin position="1"/>
        <end position="20"/>
    </location>
</feature>
<dbReference type="GO" id="GO:0022857">
    <property type="term" value="F:transmembrane transporter activity"/>
    <property type="evidence" value="ECO:0007669"/>
    <property type="project" value="InterPro"/>
</dbReference>
<dbReference type="InterPro" id="IPR011701">
    <property type="entry name" value="MFS"/>
</dbReference>
<feature type="region of interest" description="Disordered" evidence="9">
    <location>
        <begin position="1"/>
        <end position="59"/>
    </location>
</feature>
<feature type="transmembrane region" description="Helical" evidence="10">
    <location>
        <begin position="478"/>
        <end position="499"/>
    </location>
</feature>
<comment type="similarity">
    <text evidence="2">Belongs to the major facilitator superfamily.</text>
</comment>
<keyword evidence="12" id="KW-1185">Reference proteome</keyword>
<evidence type="ECO:0000313" key="11">
    <source>
        <dbReference type="EMBL" id="KAF2094453.1"/>
    </source>
</evidence>
<evidence type="ECO:0000256" key="6">
    <source>
        <dbReference type="ARBA" id="ARBA00022989"/>
    </source>
</evidence>
<dbReference type="OrthoDB" id="199930at2759"/>
<dbReference type="Gene3D" id="1.20.1250.20">
    <property type="entry name" value="MFS general substrate transporter like domains"/>
    <property type="match status" value="1"/>
</dbReference>
<evidence type="ECO:0000256" key="10">
    <source>
        <dbReference type="SAM" id="Phobius"/>
    </source>
</evidence>
<evidence type="ECO:0000256" key="1">
    <source>
        <dbReference type="ARBA" id="ARBA00004128"/>
    </source>
</evidence>
<keyword evidence="6 10" id="KW-1133">Transmembrane helix</keyword>
<keyword evidence="7 10" id="KW-0472">Membrane</keyword>
<dbReference type="CDD" id="cd17354">
    <property type="entry name" value="MFS_Mch1p_like"/>
    <property type="match status" value="1"/>
</dbReference>
<feature type="transmembrane region" description="Helical" evidence="10">
    <location>
        <begin position="582"/>
        <end position="608"/>
    </location>
</feature>
<dbReference type="GO" id="GO:0000329">
    <property type="term" value="C:fungal-type vacuole membrane"/>
    <property type="evidence" value="ECO:0007669"/>
    <property type="project" value="TreeGrafter"/>
</dbReference>
<dbReference type="SUPFAM" id="SSF103473">
    <property type="entry name" value="MFS general substrate transporter"/>
    <property type="match status" value="1"/>
</dbReference>
<feature type="transmembrane region" description="Helical" evidence="10">
    <location>
        <begin position="541"/>
        <end position="562"/>
    </location>
</feature>
<keyword evidence="3" id="KW-0813">Transport</keyword>
<dbReference type="InterPro" id="IPR036259">
    <property type="entry name" value="MFS_trans_sf"/>
</dbReference>
<evidence type="ECO:0000256" key="4">
    <source>
        <dbReference type="ARBA" id="ARBA00022554"/>
    </source>
</evidence>
<dbReference type="Pfam" id="PF07690">
    <property type="entry name" value="MFS_1"/>
    <property type="match status" value="1"/>
</dbReference>
<keyword evidence="5 10" id="KW-0812">Transmembrane</keyword>
<evidence type="ECO:0000256" key="5">
    <source>
        <dbReference type="ARBA" id="ARBA00022692"/>
    </source>
</evidence>
<sequence>MSRPASSSRSRAGAAASTTANGIERLEYKPPDADARRPLLGGDGRDGDGDRRSRSRDTSVAGSFFEQVAEGIQEQDRRRIGREVVRYGGFCWAIVNCLCAGSITAFSLYGPLFLSHLKYTQLQVNLVSITAELAMYLPVPAFGYLCDRIGPGWCSLLSGCFFGIGYILAAFTYHSGPPPSAKGDGWPFWVMVVSFIGVGMGTSCMYLSAVTTCAKNFGRGNYKGLALAAPIAAFGLSGMWLSQVGSHFFSERRPDGRNGDVSVYHFFLFLGLLLLAVGTIGTITLQVVDEDLMIDTAIDHLEQSGLLAEDDEYFRRATVTHGYGTMEPADLSESTVDFLRSEAEMMKAKAEEDRRRKTLLLNAETRRFLKDHTMWWLAAGFFLVTGPGEAFINNMGTIIGTLYPPDVAMDEIPTTPATHVSIVAITSTIARLLTGTLSDLLAPKAEEIPSHLRGPNSLASSLASLEPRPKRFTLSRMVFLLAFAILLSLGQILLASGLIQNHGTRFAAVSALVGAGYGAAFSLVPIVVSVVWGVENIGTNWGIVAMMPAGGAAVWGAIYSAVYESAARREGDGGGDGDRLCYGTACYAPTFWAMAASVWVACGLWFWAWRGKGGWRSRGIAV</sequence>
<dbReference type="PANTHER" id="PTHR21576">
    <property type="entry name" value="UNCHARACTERIZED NODULIN-LIKE PROTEIN"/>
    <property type="match status" value="1"/>
</dbReference>
<feature type="transmembrane region" description="Helical" evidence="10">
    <location>
        <begin position="153"/>
        <end position="174"/>
    </location>
</feature>
<feature type="transmembrane region" description="Helical" evidence="10">
    <location>
        <begin position="87"/>
        <end position="110"/>
    </location>
</feature>
<feature type="transmembrane region" description="Helical" evidence="10">
    <location>
        <begin position="186"/>
        <end position="210"/>
    </location>
</feature>
<evidence type="ECO:0000256" key="3">
    <source>
        <dbReference type="ARBA" id="ARBA00022448"/>
    </source>
</evidence>
<keyword evidence="4" id="KW-0926">Vacuole</keyword>